<dbReference type="SUPFAM" id="SSF82861">
    <property type="entry name" value="Mechanosensitive channel protein MscS (YggB), transmembrane region"/>
    <property type="match status" value="1"/>
</dbReference>
<sequence>MGLRRVQDGCMQAAAQTATETPPLALGAAETATRTLAVGSAIIQDKIEAWSTGFQYLLPNIVVGLLVVAIFIGLSWLVAQGFRRWARRHDRENLGEVLGAFLKWVVIFVGILIGLTIVMPSLRPGDLVAGLGVGSVAIGFAFKDILQNWLAGMLLLLRQPFRPGDQIIVRGFEGTVQRIETRATIIRTYDGRDAIIPNAEIYSNPVLVNTAHDRRRDEYDLGIGYGDDIETARRAILAAIRDLPEIAADPVPEVLVWELAGSSVNLRLRWWTQPRRIEVVLARSAVLQAVKQALDRDGIDMPYPTQVMLFHDQTEEIDGLRGEQREGWPKRKVGAQPRAARALPRRDHPAGPAG</sequence>
<keyword evidence="3" id="KW-1003">Cell membrane</keyword>
<evidence type="ECO:0000256" key="7">
    <source>
        <dbReference type="RuleBase" id="RU369025"/>
    </source>
</evidence>
<feature type="transmembrane region" description="Helical" evidence="7">
    <location>
        <begin position="56"/>
        <end position="79"/>
    </location>
</feature>
<dbReference type="InterPro" id="IPR011066">
    <property type="entry name" value="MscS_channel_C_sf"/>
</dbReference>
<keyword evidence="7" id="KW-0997">Cell inner membrane</keyword>
<keyword evidence="4 7" id="KW-0812">Transmembrane</keyword>
<comment type="subunit">
    <text evidence="7">Homoheptamer.</text>
</comment>
<dbReference type="SUPFAM" id="SSF50182">
    <property type="entry name" value="Sm-like ribonucleoproteins"/>
    <property type="match status" value="1"/>
</dbReference>
<evidence type="ECO:0000256" key="8">
    <source>
        <dbReference type="SAM" id="MobiDB-lite"/>
    </source>
</evidence>
<comment type="function">
    <text evidence="7">Mechanosensitive channel that participates in the regulation of osmotic pressure changes within the cell, opening in response to stretch forces in the membrane lipid bilayer, without the need for other proteins. Contributes to normal resistance to hypoosmotic shock. Forms an ion channel of 1.0 nanosiemens conductance with a slight preference for anions.</text>
</comment>
<evidence type="ECO:0000313" key="11">
    <source>
        <dbReference type="EMBL" id="NKC32313.1"/>
    </source>
</evidence>
<dbReference type="InterPro" id="IPR010920">
    <property type="entry name" value="LSM_dom_sf"/>
</dbReference>
<dbReference type="InterPro" id="IPR006685">
    <property type="entry name" value="MscS_channel_2nd"/>
</dbReference>
<accession>A0ABX1E5P7</accession>
<dbReference type="Gene3D" id="3.30.70.100">
    <property type="match status" value="1"/>
</dbReference>
<comment type="similarity">
    <text evidence="2 7">Belongs to the MscS (TC 1.A.23) family.</text>
</comment>
<dbReference type="Proteomes" id="UP000787635">
    <property type="component" value="Unassembled WGS sequence"/>
</dbReference>
<organism evidence="11 12">
    <name type="scientific">Falsiroseomonas selenitidurans</name>
    <dbReference type="NCBI Taxonomy" id="2716335"/>
    <lineage>
        <taxon>Bacteria</taxon>
        <taxon>Pseudomonadati</taxon>
        <taxon>Pseudomonadota</taxon>
        <taxon>Alphaproteobacteria</taxon>
        <taxon>Acetobacterales</taxon>
        <taxon>Roseomonadaceae</taxon>
        <taxon>Falsiroseomonas</taxon>
    </lineage>
</organism>
<feature type="domain" description="Mechanosensitive ion channel MscS" evidence="9">
    <location>
        <begin position="144"/>
        <end position="206"/>
    </location>
</feature>
<dbReference type="Pfam" id="PF00924">
    <property type="entry name" value="MS_channel_2nd"/>
    <property type="match status" value="1"/>
</dbReference>
<keyword evidence="6 7" id="KW-0472">Membrane</keyword>
<feature type="compositionally biased region" description="Basic and acidic residues" evidence="8">
    <location>
        <begin position="344"/>
        <end position="354"/>
    </location>
</feature>
<evidence type="ECO:0000256" key="5">
    <source>
        <dbReference type="ARBA" id="ARBA00022989"/>
    </source>
</evidence>
<keyword evidence="7" id="KW-0813">Transport</keyword>
<evidence type="ECO:0000256" key="6">
    <source>
        <dbReference type="ARBA" id="ARBA00023136"/>
    </source>
</evidence>
<feature type="region of interest" description="Disordered" evidence="8">
    <location>
        <begin position="320"/>
        <end position="354"/>
    </location>
</feature>
<comment type="caution">
    <text evidence="7">Lacks conserved residue(s) required for the propagation of feature annotation.</text>
</comment>
<dbReference type="Gene3D" id="2.30.30.60">
    <property type="match status" value="1"/>
</dbReference>
<dbReference type="InterPro" id="IPR045275">
    <property type="entry name" value="MscS_archaea/bacteria_type"/>
</dbReference>
<dbReference type="PANTHER" id="PTHR30221:SF1">
    <property type="entry name" value="SMALL-CONDUCTANCE MECHANOSENSITIVE CHANNEL"/>
    <property type="match status" value="1"/>
</dbReference>
<protein>
    <recommendedName>
        <fullName evidence="7">Small-conductance mechanosensitive channel</fullName>
    </recommendedName>
</protein>
<dbReference type="Pfam" id="PF21082">
    <property type="entry name" value="MS_channel_3rd"/>
    <property type="match status" value="1"/>
</dbReference>
<proteinExistence type="inferred from homology"/>
<feature type="domain" description="Mechanosensitive ion channel MscS C-terminal" evidence="10">
    <location>
        <begin position="218"/>
        <end position="301"/>
    </location>
</feature>
<keyword evidence="7" id="KW-0407">Ion channel</keyword>
<feature type="transmembrane region" description="Helical" evidence="7">
    <location>
        <begin position="100"/>
        <end position="121"/>
    </location>
</feature>
<evidence type="ECO:0000313" key="12">
    <source>
        <dbReference type="Proteomes" id="UP000787635"/>
    </source>
</evidence>
<reference evidence="11 12" key="1">
    <citation type="submission" date="2020-03" db="EMBL/GenBank/DDBJ databases">
        <title>Roseomonas selenitidurans sp. nov. isolated from urban soil.</title>
        <authorList>
            <person name="Liu H."/>
        </authorList>
    </citation>
    <scope>NUCLEOTIDE SEQUENCE [LARGE SCALE GENOMIC DNA]</scope>
    <source>
        <strain evidence="11 12">BU-1</strain>
    </source>
</reference>
<dbReference type="PANTHER" id="PTHR30221">
    <property type="entry name" value="SMALL-CONDUCTANCE MECHANOSENSITIVE CHANNEL"/>
    <property type="match status" value="1"/>
</dbReference>
<name>A0ABX1E5P7_9PROT</name>
<evidence type="ECO:0000259" key="9">
    <source>
        <dbReference type="Pfam" id="PF00924"/>
    </source>
</evidence>
<keyword evidence="5 7" id="KW-1133">Transmembrane helix</keyword>
<dbReference type="InterPro" id="IPR023408">
    <property type="entry name" value="MscS_beta-dom_sf"/>
</dbReference>
<gene>
    <name evidence="11" type="ORF">HEQ75_15730</name>
</gene>
<evidence type="ECO:0000259" key="10">
    <source>
        <dbReference type="Pfam" id="PF21082"/>
    </source>
</evidence>
<evidence type="ECO:0000256" key="1">
    <source>
        <dbReference type="ARBA" id="ARBA00004651"/>
    </source>
</evidence>
<comment type="subcellular location">
    <subcellularLocation>
        <location evidence="7">Cell inner membrane</location>
        <topology evidence="7">Multi-pass membrane protein</topology>
    </subcellularLocation>
    <subcellularLocation>
        <location evidence="1">Cell membrane</location>
        <topology evidence="1">Multi-pass membrane protein</topology>
    </subcellularLocation>
</comment>
<keyword evidence="12" id="KW-1185">Reference proteome</keyword>
<comment type="caution">
    <text evidence="11">The sequence shown here is derived from an EMBL/GenBank/DDBJ whole genome shotgun (WGS) entry which is preliminary data.</text>
</comment>
<dbReference type="EMBL" id="JAAVNE010000025">
    <property type="protein sequence ID" value="NKC32313.1"/>
    <property type="molecule type" value="Genomic_DNA"/>
</dbReference>
<keyword evidence="7" id="KW-0406">Ion transport</keyword>
<dbReference type="Gene3D" id="1.10.287.1260">
    <property type="match status" value="1"/>
</dbReference>
<evidence type="ECO:0000256" key="3">
    <source>
        <dbReference type="ARBA" id="ARBA00022475"/>
    </source>
</evidence>
<dbReference type="InterPro" id="IPR011014">
    <property type="entry name" value="MscS_channel_TM-2"/>
</dbReference>
<feature type="compositionally biased region" description="Basic and acidic residues" evidence="8">
    <location>
        <begin position="320"/>
        <end position="329"/>
    </location>
</feature>
<dbReference type="InterPro" id="IPR049278">
    <property type="entry name" value="MS_channel_C"/>
</dbReference>
<dbReference type="SUPFAM" id="SSF82689">
    <property type="entry name" value="Mechanosensitive channel protein MscS (YggB), C-terminal domain"/>
    <property type="match status" value="1"/>
</dbReference>
<evidence type="ECO:0000256" key="4">
    <source>
        <dbReference type="ARBA" id="ARBA00022692"/>
    </source>
</evidence>
<evidence type="ECO:0000256" key="2">
    <source>
        <dbReference type="ARBA" id="ARBA00008017"/>
    </source>
</evidence>